<accession>C8X3S3</accession>
<dbReference type="InterPro" id="IPR047708">
    <property type="entry name" value="CD1871A-like"/>
</dbReference>
<name>C8X3S3_DESRD</name>
<protein>
    <recommendedName>
        <fullName evidence="3">Thioredoxin</fullName>
    </recommendedName>
</protein>
<evidence type="ECO:0000313" key="2">
    <source>
        <dbReference type="Proteomes" id="UP000001052"/>
    </source>
</evidence>
<dbReference type="KEGG" id="drt:Dret_1786"/>
<dbReference type="Proteomes" id="UP000001052">
    <property type="component" value="Chromosome"/>
</dbReference>
<organism evidence="1 2">
    <name type="scientific">Desulfohalobium retbaense (strain ATCC 49708 / DSM 5692 / JCM 16813 / HR100)</name>
    <dbReference type="NCBI Taxonomy" id="485915"/>
    <lineage>
        <taxon>Bacteria</taxon>
        <taxon>Pseudomonadati</taxon>
        <taxon>Thermodesulfobacteriota</taxon>
        <taxon>Desulfovibrionia</taxon>
        <taxon>Desulfovibrionales</taxon>
        <taxon>Desulfohalobiaceae</taxon>
        <taxon>Desulfohalobium</taxon>
    </lineage>
</organism>
<dbReference type="NCBIfam" id="NF040920">
    <property type="entry name" value="CD1871A_fam"/>
    <property type="match status" value="1"/>
</dbReference>
<dbReference type="AlphaFoldDB" id="C8X3S3"/>
<dbReference type="HOGENOM" id="CLU_209121_0_2_7"/>
<dbReference type="EMBL" id="CP001734">
    <property type="protein sequence ID" value="ACV69070.1"/>
    <property type="molecule type" value="Genomic_DNA"/>
</dbReference>
<evidence type="ECO:0008006" key="3">
    <source>
        <dbReference type="Google" id="ProtNLM"/>
    </source>
</evidence>
<sequence length="47" mass="4797">MAGTTRRGPIVLMAVFLIVFLVGLNSGEVGAVFEKAATICLSCIGIG</sequence>
<evidence type="ECO:0000313" key="1">
    <source>
        <dbReference type="EMBL" id="ACV69070.1"/>
    </source>
</evidence>
<keyword evidence="2" id="KW-1185">Reference proteome</keyword>
<reference evidence="2" key="1">
    <citation type="submission" date="2009-09" db="EMBL/GenBank/DDBJ databases">
        <title>The complete chromosome of Desulfohalobium retbaense DSM 5692.</title>
        <authorList>
            <consortium name="US DOE Joint Genome Institute (JGI-PGF)"/>
            <person name="Lucas S."/>
            <person name="Copeland A."/>
            <person name="Lapidus A."/>
            <person name="Glavina del Rio T."/>
            <person name="Dalin E."/>
            <person name="Tice H."/>
            <person name="Bruce D."/>
            <person name="Goodwin L."/>
            <person name="Pitluck S."/>
            <person name="Kyrpides N."/>
            <person name="Mavromatis K."/>
            <person name="Ivanova N."/>
            <person name="Mikhailova N."/>
            <person name="Munk A.C."/>
            <person name="Brettin T."/>
            <person name="Detter J.C."/>
            <person name="Han C."/>
            <person name="Tapia R."/>
            <person name="Larimer F."/>
            <person name="Land M."/>
            <person name="Hauser L."/>
            <person name="Markowitz V."/>
            <person name="Cheng J.-F."/>
            <person name="Hugenholtz P."/>
            <person name="Woyke T."/>
            <person name="Wu D."/>
            <person name="Spring S."/>
            <person name="Klenk H.-P."/>
            <person name="Eisen J.A."/>
        </authorList>
    </citation>
    <scope>NUCLEOTIDE SEQUENCE [LARGE SCALE GENOMIC DNA]</scope>
    <source>
        <strain evidence="2">DSM 5692</strain>
    </source>
</reference>
<proteinExistence type="predicted"/>
<dbReference type="RefSeq" id="WP_015752213.1">
    <property type="nucleotide sequence ID" value="NC_013223.1"/>
</dbReference>
<dbReference type="OrthoDB" id="1698689at2"/>
<gene>
    <name evidence="1" type="ordered locus">Dret_1786</name>
</gene>
<reference evidence="1 2" key="2">
    <citation type="journal article" date="2010" name="Stand. Genomic Sci.">
        <title>Complete genome sequence of Desulfohalobium retbaense type strain (HR(100)).</title>
        <authorList>
            <person name="Spring S."/>
            <person name="Nolan M."/>
            <person name="Lapidus A."/>
            <person name="Glavina Del Rio T."/>
            <person name="Copeland A."/>
            <person name="Tice H."/>
            <person name="Cheng J.F."/>
            <person name="Lucas S."/>
            <person name="Land M."/>
            <person name="Chen F."/>
            <person name="Bruce D."/>
            <person name="Goodwin L."/>
            <person name="Pitluck S."/>
            <person name="Ivanova N."/>
            <person name="Mavromatis K."/>
            <person name="Mikhailova N."/>
            <person name="Pati A."/>
            <person name="Chen A."/>
            <person name="Palaniappan K."/>
            <person name="Hauser L."/>
            <person name="Chang Y.J."/>
            <person name="Jeffries C.D."/>
            <person name="Munk C."/>
            <person name="Kiss H."/>
            <person name="Chain P."/>
            <person name="Han C."/>
            <person name="Brettin T."/>
            <person name="Detter J.C."/>
            <person name="Schuler E."/>
            <person name="Goker M."/>
            <person name="Rohde M."/>
            <person name="Bristow J."/>
            <person name="Eisen J.A."/>
            <person name="Markowitz V."/>
            <person name="Hugenholtz P."/>
            <person name="Kyrpides N.C."/>
            <person name="Klenk H.P."/>
        </authorList>
    </citation>
    <scope>NUCLEOTIDE SEQUENCE [LARGE SCALE GENOMIC DNA]</scope>
    <source>
        <strain evidence="1 2">DSM 5692</strain>
    </source>
</reference>